<dbReference type="InterPro" id="IPR001789">
    <property type="entry name" value="Sig_transdc_resp-reg_receiver"/>
</dbReference>
<evidence type="ECO:0000313" key="10">
    <source>
        <dbReference type="EMBL" id="MFD1677994.1"/>
    </source>
</evidence>
<dbReference type="InterPro" id="IPR036388">
    <property type="entry name" value="WH-like_DNA-bd_sf"/>
</dbReference>
<keyword evidence="11" id="KW-1185">Reference proteome</keyword>
<evidence type="ECO:0000259" key="9">
    <source>
        <dbReference type="PROSITE" id="PS51755"/>
    </source>
</evidence>
<dbReference type="InterPro" id="IPR011006">
    <property type="entry name" value="CheY-like_superfamily"/>
</dbReference>
<dbReference type="SMART" id="SM00448">
    <property type="entry name" value="REC"/>
    <property type="match status" value="1"/>
</dbReference>
<evidence type="ECO:0000256" key="4">
    <source>
        <dbReference type="ARBA" id="ARBA00023125"/>
    </source>
</evidence>
<dbReference type="SUPFAM" id="SSF46894">
    <property type="entry name" value="C-terminal effector domain of the bipartite response regulators"/>
    <property type="match status" value="1"/>
</dbReference>
<feature type="domain" description="OmpR/PhoB-type" evidence="9">
    <location>
        <begin position="136"/>
        <end position="235"/>
    </location>
</feature>
<dbReference type="SMART" id="SM00862">
    <property type="entry name" value="Trans_reg_C"/>
    <property type="match status" value="1"/>
</dbReference>
<name>A0ABW4JQ41_9BACL</name>
<sequence>MNRSESPKILVVDDEQSILDMLVLVLQKEGYQSVETAQSGHEAVERCMYGVPELVVLDVMLPDMDGYEVCRRIRQTSDVPILFLTAKSSDLDKLMGFGVGADDYISKPFNPLEVVARIKAILRRRQIRPEAVSHDAGIFDFGHFKLDEHSATLEVAGEYIACPAREFQLLLFMCKNPNRLFSREQLYEQVWGESGVGIDNTVMVHMRRLREKIEIDPSNPRFLATVRGLGYKLITDTRGEEPR</sequence>
<keyword evidence="3" id="KW-0805">Transcription regulation</keyword>
<dbReference type="SUPFAM" id="SSF52172">
    <property type="entry name" value="CheY-like"/>
    <property type="match status" value="1"/>
</dbReference>
<proteinExistence type="predicted"/>
<dbReference type="Gene3D" id="3.40.50.2300">
    <property type="match status" value="1"/>
</dbReference>
<reference evidence="11" key="1">
    <citation type="journal article" date="2019" name="Int. J. Syst. Evol. Microbiol.">
        <title>The Global Catalogue of Microorganisms (GCM) 10K type strain sequencing project: providing services to taxonomists for standard genome sequencing and annotation.</title>
        <authorList>
            <consortium name="The Broad Institute Genomics Platform"/>
            <consortium name="The Broad Institute Genome Sequencing Center for Infectious Disease"/>
            <person name="Wu L."/>
            <person name="Ma J."/>
        </authorList>
    </citation>
    <scope>NUCLEOTIDE SEQUENCE [LARGE SCALE GENOMIC DNA]</scope>
    <source>
        <strain evidence="11">CGMCC 1.12286</strain>
    </source>
</reference>
<evidence type="ECO:0000313" key="11">
    <source>
        <dbReference type="Proteomes" id="UP001597079"/>
    </source>
</evidence>
<dbReference type="PANTHER" id="PTHR48111">
    <property type="entry name" value="REGULATOR OF RPOS"/>
    <property type="match status" value="1"/>
</dbReference>
<dbReference type="InterPro" id="IPR016032">
    <property type="entry name" value="Sig_transdc_resp-reg_C-effctor"/>
</dbReference>
<dbReference type="EMBL" id="JBHUCX010000099">
    <property type="protein sequence ID" value="MFD1677994.1"/>
    <property type="molecule type" value="Genomic_DNA"/>
</dbReference>
<dbReference type="CDD" id="cd17574">
    <property type="entry name" value="REC_OmpR"/>
    <property type="match status" value="1"/>
</dbReference>
<comment type="caution">
    <text evidence="10">The sequence shown here is derived from an EMBL/GenBank/DDBJ whole genome shotgun (WGS) entry which is preliminary data.</text>
</comment>
<dbReference type="Gene3D" id="6.10.250.690">
    <property type="match status" value="1"/>
</dbReference>
<dbReference type="Proteomes" id="UP001597079">
    <property type="component" value="Unassembled WGS sequence"/>
</dbReference>
<keyword evidence="1 6" id="KW-0597">Phosphoprotein</keyword>
<protein>
    <submittedName>
        <fullName evidence="10">Response regulator transcription factor</fullName>
    </submittedName>
</protein>
<organism evidence="10 11">
    <name type="scientific">Alicyclobacillus fodiniaquatilis</name>
    <dbReference type="NCBI Taxonomy" id="1661150"/>
    <lineage>
        <taxon>Bacteria</taxon>
        <taxon>Bacillati</taxon>
        <taxon>Bacillota</taxon>
        <taxon>Bacilli</taxon>
        <taxon>Bacillales</taxon>
        <taxon>Alicyclobacillaceae</taxon>
        <taxon>Alicyclobacillus</taxon>
    </lineage>
</organism>
<feature type="DNA-binding region" description="OmpR/PhoB-type" evidence="7">
    <location>
        <begin position="136"/>
        <end position="235"/>
    </location>
</feature>
<evidence type="ECO:0000256" key="3">
    <source>
        <dbReference type="ARBA" id="ARBA00023015"/>
    </source>
</evidence>
<evidence type="ECO:0000256" key="6">
    <source>
        <dbReference type="PROSITE-ProRule" id="PRU00169"/>
    </source>
</evidence>
<dbReference type="PROSITE" id="PS50110">
    <property type="entry name" value="RESPONSE_REGULATORY"/>
    <property type="match status" value="1"/>
</dbReference>
<dbReference type="Pfam" id="PF00486">
    <property type="entry name" value="Trans_reg_C"/>
    <property type="match status" value="1"/>
</dbReference>
<dbReference type="InterPro" id="IPR001867">
    <property type="entry name" value="OmpR/PhoB-type_DNA-bd"/>
</dbReference>
<dbReference type="Pfam" id="PF00072">
    <property type="entry name" value="Response_reg"/>
    <property type="match status" value="1"/>
</dbReference>
<evidence type="ECO:0000256" key="1">
    <source>
        <dbReference type="ARBA" id="ARBA00022553"/>
    </source>
</evidence>
<evidence type="ECO:0000259" key="8">
    <source>
        <dbReference type="PROSITE" id="PS50110"/>
    </source>
</evidence>
<keyword evidence="2" id="KW-0902">Two-component regulatory system</keyword>
<evidence type="ECO:0000256" key="7">
    <source>
        <dbReference type="PROSITE-ProRule" id="PRU01091"/>
    </source>
</evidence>
<keyword evidence="5" id="KW-0804">Transcription</keyword>
<dbReference type="PROSITE" id="PS51755">
    <property type="entry name" value="OMPR_PHOB"/>
    <property type="match status" value="1"/>
</dbReference>
<feature type="domain" description="Response regulatory" evidence="8">
    <location>
        <begin position="8"/>
        <end position="122"/>
    </location>
</feature>
<dbReference type="CDD" id="cd00383">
    <property type="entry name" value="trans_reg_C"/>
    <property type="match status" value="1"/>
</dbReference>
<dbReference type="RefSeq" id="WP_377945938.1">
    <property type="nucleotide sequence ID" value="NZ_JBHUCX010000099.1"/>
</dbReference>
<evidence type="ECO:0000256" key="2">
    <source>
        <dbReference type="ARBA" id="ARBA00023012"/>
    </source>
</evidence>
<evidence type="ECO:0000256" key="5">
    <source>
        <dbReference type="ARBA" id="ARBA00023163"/>
    </source>
</evidence>
<keyword evidence="4 7" id="KW-0238">DNA-binding</keyword>
<gene>
    <name evidence="10" type="ORF">ACFSB2_25330</name>
</gene>
<dbReference type="PANTHER" id="PTHR48111:SF52">
    <property type="entry name" value="TRANSCRIPTIONAL REGULATORY PROTEIN YVRH"/>
    <property type="match status" value="1"/>
</dbReference>
<accession>A0ABW4JQ41</accession>
<feature type="modified residue" description="4-aspartylphosphate" evidence="6">
    <location>
        <position position="58"/>
    </location>
</feature>
<dbReference type="Gene3D" id="1.10.10.10">
    <property type="entry name" value="Winged helix-like DNA-binding domain superfamily/Winged helix DNA-binding domain"/>
    <property type="match status" value="1"/>
</dbReference>
<dbReference type="InterPro" id="IPR039420">
    <property type="entry name" value="WalR-like"/>
</dbReference>